<evidence type="ECO:0000313" key="2">
    <source>
        <dbReference type="EMBL" id="ANZ39777.1"/>
    </source>
</evidence>
<dbReference type="KEGG" id="led:BBK82_30805"/>
<organism evidence="2 3">
    <name type="scientific">Lentzea guizhouensis</name>
    <dbReference type="NCBI Taxonomy" id="1586287"/>
    <lineage>
        <taxon>Bacteria</taxon>
        <taxon>Bacillati</taxon>
        <taxon>Actinomycetota</taxon>
        <taxon>Actinomycetes</taxon>
        <taxon>Pseudonocardiales</taxon>
        <taxon>Pseudonocardiaceae</taxon>
        <taxon>Lentzea</taxon>
    </lineage>
</organism>
<accession>A0A1B2HPY1</accession>
<gene>
    <name evidence="2" type="ORF">BBK82_30805</name>
</gene>
<feature type="region of interest" description="Disordered" evidence="1">
    <location>
        <begin position="61"/>
        <end position="91"/>
    </location>
</feature>
<dbReference type="AlphaFoldDB" id="A0A1B2HPY1"/>
<proteinExistence type="predicted"/>
<evidence type="ECO:0000313" key="3">
    <source>
        <dbReference type="Proteomes" id="UP000093053"/>
    </source>
</evidence>
<evidence type="ECO:0000256" key="1">
    <source>
        <dbReference type="SAM" id="MobiDB-lite"/>
    </source>
</evidence>
<feature type="compositionally biased region" description="Low complexity" evidence="1">
    <location>
        <begin position="61"/>
        <end position="77"/>
    </location>
</feature>
<dbReference type="Proteomes" id="UP000093053">
    <property type="component" value="Chromosome"/>
</dbReference>
<protein>
    <submittedName>
        <fullName evidence="2">Uncharacterized protein</fullName>
    </submittedName>
</protein>
<sequence>MITASRLDEHAPSTVYPAPWKSKWLHTRPAMVLLSPPASISSSGVGKGSFSTRSAVARTLAAVSPATPDSSSAAPTACRSDGQRSAAAPRG</sequence>
<dbReference type="EMBL" id="CP016793">
    <property type="protein sequence ID" value="ANZ39777.1"/>
    <property type="molecule type" value="Genomic_DNA"/>
</dbReference>
<keyword evidence="3" id="KW-1185">Reference proteome</keyword>
<dbReference type="RefSeq" id="WP_065918118.1">
    <property type="nucleotide sequence ID" value="NZ_CP016793.1"/>
</dbReference>
<name>A0A1B2HPY1_9PSEU</name>
<reference evidence="2 3" key="1">
    <citation type="submission" date="2016-07" db="EMBL/GenBank/DDBJ databases">
        <title>Complete genome sequence of the Lentzea guizhouensis DHS C013.</title>
        <authorList>
            <person name="Cao C."/>
        </authorList>
    </citation>
    <scope>NUCLEOTIDE SEQUENCE [LARGE SCALE GENOMIC DNA]</scope>
    <source>
        <strain evidence="2 3">DHS C013</strain>
    </source>
</reference>